<organism evidence="10 11">
    <name type="scientific">Candidatus Buchananbacteria bacterium RIFCSPHIGHO2_01_FULL_44_11</name>
    <dbReference type="NCBI Taxonomy" id="1797535"/>
    <lineage>
        <taxon>Bacteria</taxon>
        <taxon>Candidatus Buchananiibacteriota</taxon>
    </lineage>
</organism>
<evidence type="ECO:0000256" key="7">
    <source>
        <dbReference type="HAMAP-Rule" id="MF_00607"/>
    </source>
</evidence>
<dbReference type="SUPFAM" id="SSF53335">
    <property type="entry name" value="S-adenosyl-L-methionine-dependent methyltransferases"/>
    <property type="match status" value="1"/>
</dbReference>
<reference evidence="10 11" key="1">
    <citation type="journal article" date="2016" name="Nat. Commun.">
        <title>Thousands of microbial genomes shed light on interconnected biogeochemical processes in an aquifer system.</title>
        <authorList>
            <person name="Anantharaman K."/>
            <person name="Brown C.T."/>
            <person name="Hug L.A."/>
            <person name="Sharon I."/>
            <person name="Castelle C.J."/>
            <person name="Probst A.J."/>
            <person name="Thomas B.C."/>
            <person name="Singh A."/>
            <person name="Wilkins M.J."/>
            <person name="Karaoz U."/>
            <person name="Brodie E.L."/>
            <person name="Williams K.H."/>
            <person name="Hubbard S.S."/>
            <person name="Banfield J.F."/>
        </authorList>
    </citation>
    <scope>NUCLEOTIDE SEQUENCE [LARGE SCALE GENOMIC DNA]</scope>
</reference>
<dbReference type="Gene3D" id="1.10.8.100">
    <property type="entry name" value="Ribosomal RNA adenine dimethylase-like, domain 2"/>
    <property type="match status" value="1"/>
</dbReference>
<dbReference type="Proteomes" id="UP000178240">
    <property type="component" value="Unassembled WGS sequence"/>
</dbReference>
<feature type="binding site" evidence="7 8">
    <location>
        <position position="26"/>
    </location>
    <ligand>
        <name>S-adenosyl-L-methionine</name>
        <dbReference type="ChEBI" id="CHEBI:59789"/>
    </ligand>
</feature>
<comment type="caution">
    <text evidence="10">The sequence shown here is derived from an EMBL/GenBank/DDBJ whole genome shotgun (WGS) entry which is preliminary data.</text>
</comment>
<evidence type="ECO:0000256" key="5">
    <source>
        <dbReference type="ARBA" id="ARBA00022691"/>
    </source>
</evidence>
<accession>A0A1G1Y253</accession>
<gene>
    <name evidence="7" type="primary">rsmA</name>
    <name evidence="7" type="synonym">ksgA</name>
    <name evidence="10" type="ORF">A2744_00550</name>
</gene>
<evidence type="ECO:0000313" key="11">
    <source>
        <dbReference type="Proteomes" id="UP000178240"/>
    </source>
</evidence>
<evidence type="ECO:0000256" key="2">
    <source>
        <dbReference type="ARBA" id="ARBA00022552"/>
    </source>
</evidence>
<dbReference type="SMART" id="SM00650">
    <property type="entry name" value="rADc"/>
    <property type="match status" value="1"/>
</dbReference>
<keyword evidence="5 7" id="KW-0949">S-adenosyl-L-methionine</keyword>
<feature type="binding site" evidence="7 8">
    <location>
        <position position="99"/>
    </location>
    <ligand>
        <name>S-adenosyl-L-methionine</name>
        <dbReference type="ChEBI" id="CHEBI:59789"/>
    </ligand>
</feature>
<feature type="binding site" evidence="7 8">
    <location>
        <position position="74"/>
    </location>
    <ligand>
        <name>S-adenosyl-L-methionine</name>
        <dbReference type="ChEBI" id="CHEBI:59789"/>
    </ligand>
</feature>
<dbReference type="InterPro" id="IPR011530">
    <property type="entry name" value="rRNA_adenine_dimethylase"/>
</dbReference>
<evidence type="ECO:0000256" key="1">
    <source>
        <dbReference type="ARBA" id="ARBA00022490"/>
    </source>
</evidence>
<dbReference type="GO" id="GO:0005829">
    <property type="term" value="C:cytosol"/>
    <property type="evidence" value="ECO:0007669"/>
    <property type="project" value="TreeGrafter"/>
</dbReference>
<keyword evidence="6 7" id="KW-0694">RNA-binding</keyword>
<feature type="binding site" evidence="7 8">
    <location>
        <position position="53"/>
    </location>
    <ligand>
        <name>S-adenosyl-L-methionine</name>
        <dbReference type="ChEBI" id="CHEBI:59789"/>
    </ligand>
</feature>
<sequence length="283" mass="31708">MITNLEKIKNLCRLYDLKPQPSKGQNFLFSSEVIEKIVNAAEIKNTDIILEVGPGLGILTEGLVATGAKVLSVELDKKLFEFLKVKFNGVKNLKLVQDDVLNFQPVTYGLSAYKIVANLPYNITSIFLRQFLTTKPKPATMTILVQKEVAQRICASPGQLNLLAISVQLYGQPQIVDLVKRDNFWPAPAVDSAILKIDQIKDWSGLSDLAGAVTEKEFWRLVKIGFSAKRKQLANNLAAGLNFDRAKIQSMLRTLNLNDKIRAQDLAIVDWFRLAKNLKSYFN</sequence>
<dbReference type="GO" id="GO:0003723">
    <property type="term" value="F:RNA binding"/>
    <property type="evidence" value="ECO:0007669"/>
    <property type="project" value="UniProtKB-UniRule"/>
</dbReference>
<dbReference type="AlphaFoldDB" id="A0A1G1Y253"/>
<dbReference type="STRING" id="1797535.A2744_00550"/>
<dbReference type="Gene3D" id="3.40.50.150">
    <property type="entry name" value="Vaccinia Virus protein VP39"/>
    <property type="match status" value="1"/>
</dbReference>
<evidence type="ECO:0000256" key="8">
    <source>
        <dbReference type="PROSITE-ProRule" id="PRU01026"/>
    </source>
</evidence>
<keyword evidence="4 7" id="KW-0808">Transferase</keyword>
<dbReference type="PROSITE" id="PS01131">
    <property type="entry name" value="RRNA_A_DIMETH"/>
    <property type="match status" value="1"/>
</dbReference>
<dbReference type="InterPro" id="IPR020598">
    <property type="entry name" value="rRNA_Ade_methylase_Trfase_N"/>
</dbReference>
<dbReference type="NCBIfam" id="TIGR00755">
    <property type="entry name" value="ksgA"/>
    <property type="match status" value="1"/>
</dbReference>
<keyword evidence="2 7" id="KW-0698">rRNA processing</keyword>
<name>A0A1G1Y253_9BACT</name>
<dbReference type="PROSITE" id="PS51689">
    <property type="entry name" value="SAM_RNA_A_N6_MT"/>
    <property type="match status" value="1"/>
</dbReference>
<evidence type="ECO:0000313" key="10">
    <source>
        <dbReference type="EMBL" id="OGY46415.1"/>
    </source>
</evidence>
<keyword evidence="1 7" id="KW-0963">Cytoplasm</keyword>
<feature type="binding site" evidence="7 8">
    <location>
        <position position="118"/>
    </location>
    <ligand>
        <name>S-adenosyl-L-methionine</name>
        <dbReference type="ChEBI" id="CHEBI:59789"/>
    </ligand>
</feature>
<comment type="similarity">
    <text evidence="7">Belongs to the class I-like SAM-binding methyltransferase superfamily. rRNA adenine N(6)-methyltransferase family. RsmA subfamily.</text>
</comment>
<dbReference type="Pfam" id="PF00398">
    <property type="entry name" value="RrnaAD"/>
    <property type="match status" value="1"/>
</dbReference>
<protein>
    <recommendedName>
        <fullName evidence="7">Ribosomal RNA small subunit methyltransferase A</fullName>
        <ecNumber evidence="7">2.1.1.182</ecNumber>
    </recommendedName>
    <alternativeName>
        <fullName evidence="7">16S rRNA (adenine(1518)-N(6)/adenine(1519)-N(6))-dimethyltransferase</fullName>
    </alternativeName>
    <alternativeName>
        <fullName evidence="7">16S rRNA dimethyladenosine transferase</fullName>
    </alternativeName>
    <alternativeName>
        <fullName evidence="7">16S rRNA dimethylase</fullName>
    </alternativeName>
    <alternativeName>
        <fullName evidence="7">S-adenosylmethionine-6-N', N'-adenosyl(rRNA) dimethyltransferase</fullName>
    </alternativeName>
</protein>
<comment type="subcellular location">
    <subcellularLocation>
        <location evidence="7">Cytoplasm</location>
    </subcellularLocation>
</comment>
<evidence type="ECO:0000256" key="6">
    <source>
        <dbReference type="ARBA" id="ARBA00022884"/>
    </source>
</evidence>
<evidence type="ECO:0000256" key="3">
    <source>
        <dbReference type="ARBA" id="ARBA00022603"/>
    </source>
</evidence>
<dbReference type="EMBL" id="MHIE01000004">
    <property type="protein sequence ID" value="OGY46415.1"/>
    <property type="molecule type" value="Genomic_DNA"/>
</dbReference>
<comment type="catalytic activity">
    <reaction evidence="7">
        <text>adenosine(1518)/adenosine(1519) in 16S rRNA + 4 S-adenosyl-L-methionine = N(6)-dimethyladenosine(1518)/N(6)-dimethyladenosine(1519) in 16S rRNA + 4 S-adenosyl-L-homocysteine + 4 H(+)</text>
        <dbReference type="Rhea" id="RHEA:19609"/>
        <dbReference type="Rhea" id="RHEA-COMP:10232"/>
        <dbReference type="Rhea" id="RHEA-COMP:10233"/>
        <dbReference type="ChEBI" id="CHEBI:15378"/>
        <dbReference type="ChEBI" id="CHEBI:57856"/>
        <dbReference type="ChEBI" id="CHEBI:59789"/>
        <dbReference type="ChEBI" id="CHEBI:74411"/>
        <dbReference type="ChEBI" id="CHEBI:74493"/>
        <dbReference type="EC" id="2.1.1.182"/>
    </reaction>
</comment>
<dbReference type="HAMAP" id="MF_00607">
    <property type="entry name" value="16SrRNA_methyltr_A"/>
    <property type="match status" value="1"/>
</dbReference>
<dbReference type="InterPro" id="IPR020596">
    <property type="entry name" value="rRNA_Ade_Mease_Trfase_CS"/>
</dbReference>
<dbReference type="PANTHER" id="PTHR11727">
    <property type="entry name" value="DIMETHYLADENOSINE TRANSFERASE"/>
    <property type="match status" value="1"/>
</dbReference>
<dbReference type="InterPro" id="IPR001737">
    <property type="entry name" value="KsgA/Erm"/>
</dbReference>
<dbReference type="CDD" id="cd02440">
    <property type="entry name" value="AdoMet_MTases"/>
    <property type="match status" value="1"/>
</dbReference>
<evidence type="ECO:0000256" key="4">
    <source>
        <dbReference type="ARBA" id="ARBA00022679"/>
    </source>
</evidence>
<dbReference type="EC" id="2.1.1.182" evidence="7"/>
<keyword evidence="3 7" id="KW-0489">Methyltransferase</keyword>
<dbReference type="PANTHER" id="PTHR11727:SF7">
    <property type="entry name" value="DIMETHYLADENOSINE TRANSFERASE-RELATED"/>
    <property type="match status" value="1"/>
</dbReference>
<comment type="function">
    <text evidence="7">Specifically dimethylates two adjacent adenosines (A1518 and A1519) in the loop of a conserved hairpin near the 3'-end of 16S rRNA in the 30S particle. May play a critical role in biogenesis of 30S subunits.</text>
</comment>
<proteinExistence type="inferred from homology"/>
<feature type="domain" description="Ribosomal RNA adenine methylase transferase N-terminal" evidence="9">
    <location>
        <begin position="33"/>
        <end position="201"/>
    </location>
</feature>
<feature type="binding site" evidence="7 8">
    <location>
        <position position="28"/>
    </location>
    <ligand>
        <name>S-adenosyl-L-methionine</name>
        <dbReference type="ChEBI" id="CHEBI:59789"/>
    </ligand>
</feature>
<dbReference type="InterPro" id="IPR029063">
    <property type="entry name" value="SAM-dependent_MTases_sf"/>
</dbReference>
<evidence type="ECO:0000259" key="9">
    <source>
        <dbReference type="SMART" id="SM00650"/>
    </source>
</evidence>
<dbReference type="GO" id="GO:0052908">
    <property type="term" value="F:16S rRNA (adenine(1518)-N(6)/adenine(1519)-N(6))-dimethyltransferase activity"/>
    <property type="evidence" value="ECO:0007669"/>
    <property type="project" value="UniProtKB-EC"/>
</dbReference>
<dbReference type="InterPro" id="IPR023165">
    <property type="entry name" value="rRNA_Ade_diMease-like_C"/>
</dbReference>